<feature type="region of interest" description="Disordered" evidence="2">
    <location>
        <begin position="1"/>
        <end position="26"/>
    </location>
</feature>
<dbReference type="GO" id="GO:0071978">
    <property type="term" value="P:bacterial-type flagellum-dependent swarming motility"/>
    <property type="evidence" value="ECO:0007669"/>
    <property type="project" value="TreeGrafter"/>
</dbReference>
<evidence type="ECO:0000313" key="5">
    <source>
        <dbReference type="Proteomes" id="UP000433577"/>
    </source>
</evidence>
<dbReference type="InterPro" id="IPR013385">
    <property type="entry name" value="T3SS_SpaO/YscQ/SpaO"/>
</dbReference>
<dbReference type="GO" id="GO:0030254">
    <property type="term" value="P:protein secretion by the type III secretion system"/>
    <property type="evidence" value="ECO:0007669"/>
    <property type="project" value="InterPro"/>
</dbReference>
<dbReference type="OrthoDB" id="9148477at2"/>
<evidence type="ECO:0000256" key="2">
    <source>
        <dbReference type="SAM" id="MobiDB-lite"/>
    </source>
</evidence>
<reference evidence="4 5" key="1">
    <citation type="submission" date="2019-12" db="EMBL/GenBank/DDBJ databases">
        <title>Paraburkholderia acidiphila 7Q-K02 sp. nov and Paraburkholderia acidisoli DHF22 sp. nov., two strains isolated from forest soil.</title>
        <authorList>
            <person name="Gao Z."/>
            <person name="Qiu L."/>
        </authorList>
    </citation>
    <scope>NUCLEOTIDE SEQUENCE [LARGE SCALE GENOMIC DNA]</scope>
    <source>
        <strain evidence="4 5">DHF22</strain>
    </source>
</reference>
<proteinExistence type="inferred from homology"/>
<feature type="domain" description="Flagellar motor switch protein FliN-like C-terminal" evidence="3">
    <location>
        <begin position="311"/>
        <end position="380"/>
    </location>
</feature>
<dbReference type="InterPro" id="IPR001543">
    <property type="entry name" value="FliN-like_C"/>
</dbReference>
<dbReference type="SUPFAM" id="SSF101801">
    <property type="entry name" value="Surface presentation of antigens (SPOA)"/>
    <property type="match status" value="1"/>
</dbReference>
<dbReference type="Proteomes" id="UP000433577">
    <property type="component" value="Chromosome 4"/>
</dbReference>
<accession>A0A7Z2JJX5</accession>
<organism evidence="4 5">
    <name type="scientific">Paraburkholderia acidisoli</name>
    <dbReference type="NCBI Taxonomy" id="2571748"/>
    <lineage>
        <taxon>Bacteria</taxon>
        <taxon>Pseudomonadati</taxon>
        <taxon>Pseudomonadota</taxon>
        <taxon>Betaproteobacteria</taxon>
        <taxon>Burkholderiales</taxon>
        <taxon>Burkholderiaceae</taxon>
        <taxon>Paraburkholderia</taxon>
    </lineage>
</organism>
<sequence>MALAFTDTVSPESPRAAPQRPREPKGGALARGLAQVSAAQAQGARVLFDARLDALAARIGGVQTWHAEPAAATPADFAAPGRIVLAHVAGTLAIDIDLQRYPALRIAAAAQAAQPLRQAVAAALLAPLAEALTAAGCGAWRVQSLETGAPRIDDKDCLAARVSVTFAEHRHEARLHAHPAMLALFARRLEQTAVVTPEHAPAASWRVPGRIAIGARRVAIAALEKLRPGDVLLRTMPAATERALAEGRAFDVRAAWGTAGLVRLAARAQLHESTLAITGTPTMNDEAQQADYDAAPSADFSSDMRGEPIEIGELDLPVQFELDSVALPLAQLSSLRPGYVIELDTPVTDAQIRLVAHGQTIGYGELIAVAEHLGIRIVSMAHGDGSVR</sequence>
<dbReference type="AlphaFoldDB" id="A0A7Z2JJX5"/>
<dbReference type="PANTHER" id="PTHR30034">
    <property type="entry name" value="FLAGELLAR MOTOR SWITCH PROTEIN FLIM"/>
    <property type="match status" value="1"/>
</dbReference>
<dbReference type="RefSeq" id="WP_158956660.1">
    <property type="nucleotide sequence ID" value="NZ_CP046916.1"/>
</dbReference>
<dbReference type="Gene3D" id="2.30.330.10">
    <property type="entry name" value="SpoA-like"/>
    <property type="match status" value="1"/>
</dbReference>
<gene>
    <name evidence="4" type="ORF">FAZ98_28690</name>
</gene>
<dbReference type="NCBIfam" id="TIGR02551">
    <property type="entry name" value="SpaO_YscQ"/>
    <property type="match status" value="1"/>
</dbReference>
<comment type="similarity">
    <text evidence="1">Belongs to the FliN/MopA/SpaO family.</text>
</comment>
<dbReference type="KEGG" id="pacs:FAZ98_28690"/>
<dbReference type="Pfam" id="PF01052">
    <property type="entry name" value="FliMN_C"/>
    <property type="match status" value="1"/>
</dbReference>
<evidence type="ECO:0000256" key="1">
    <source>
        <dbReference type="ARBA" id="ARBA00009226"/>
    </source>
</evidence>
<dbReference type="PANTHER" id="PTHR30034:SF6">
    <property type="entry name" value="YOP PROTEINS TRANSLOCATION PROTEIN Q"/>
    <property type="match status" value="1"/>
</dbReference>
<dbReference type="InterPro" id="IPR036429">
    <property type="entry name" value="SpoA-like_sf"/>
</dbReference>
<evidence type="ECO:0000259" key="3">
    <source>
        <dbReference type="Pfam" id="PF01052"/>
    </source>
</evidence>
<protein>
    <submittedName>
        <fullName evidence="4">YscQ/HrcQ family type III secretion apparatus protein</fullName>
    </submittedName>
</protein>
<dbReference type="EMBL" id="CP046916">
    <property type="protein sequence ID" value="QGZ65825.1"/>
    <property type="molecule type" value="Genomic_DNA"/>
</dbReference>
<evidence type="ECO:0000313" key="4">
    <source>
        <dbReference type="EMBL" id="QGZ65825.1"/>
    </source>
</evidence>
<name>A0A7Z2JJX5_9BURK</name>
<keyword evidence="5" id="KW-1185">Reference proteome</keyword>
<dbReference type="GO" id="GO:0050918">
    <property type="term" value="P:positive chemotaxis"/>
    <property type="evidence" value="ECO:0007669"/>
    <property type="project" value="TreeGrafter"/>
</dbReference>